<reference evidence="3 4" key="1">
    <citation type="journal article" date="2019" name="Nat. Ecol. Evol.">
        <title>Megaphylogeny resolves global patterns of mushroom evolution.</title>
        <authorList>
            <person name="Varga T."/>
            <person name="Krizsan K."/>
            <person name="Foldi C."/>
            <person name="Dima B."/>
            <person name="Sanchez-Garcia M."/>
            <person name="Sanchez-Ramirez S."/>
            <person name="Szollosi G.J."/>
            <person name="Szarkandi J.G."/>
            <person name="Papp V."/>
            <person name="Albert L."/>
            <person name="Andreopoulos W."/>
            <person name="Angelini C."/>
            <person name="Antonin V."/>
            <person name="Barry K.W."/>
            <person name="Bougher N.L."/>
            <person name="Buchanan P."/>
            <person name="Buyck B."/>
            <person name="Bense V."/>
            <person name="Catcheside P."/>
            <person name="Chovatia M."/>
            <person name="Cooper J."/>
            <person name="Damon W."/>
            <person name="Desjardin D."/>
            <person name="Finy P."/>
            <person name="Geml J."/>
            <person name="Haridas S."/>
            <person name="Hughes K."/>
            <person name="Justo A."/>
            <person name="Karasinski D."/>
            <person name="Kautmanova I."/>
            <person name="Kiss B."/>
            <person name="Kocsube S."/>
            <person name="Kotiranta H."/>
            <person name="LaButti K.M."/>
            <person name="Lechner B.E."/>
            <person name="Liimatainen K."/>
            <person name="Lipzen A."/>
            <person name="Lukacs Z."/>
            <person name="Mihaltcheva S."/>
            <person name="Morgado L.N."/>
            <person name="Niskanen T."/>
            <person name="Noordeloos M.E."/>
            <person name="Ohm R.A."/>
            <person name="Ortiz-Santana B."/>
            <person name="Ovrebo C."/>
            <person name="Racz N."/>
            <person name="Riley R."/>
            <person name="Savchenko A."/>
            <person name="Shiryaev A."/>
            <person name="Soop K."/>
            <person name="Spirin V."/>
            <person name="Szebenyi C."/>
            <person name="Tomsovsky M."/>
            <person name="Tulloss R.E."/>
            <person name="Uehling J."/>
            <person name="Grigoriev I.V."/>
            <person name="Vagvolgyi C."/>
            <person name="Papp T."/>
            <person name="Martin F.M."/>
            <person name="Miettinen O."/>
            <person name="Hibbett D.S."/>
            <person name="Nagy L.G."/>
        </authorList>
    </citation>
    <scope>NUCLEOTIDE SEQUENCE [LARGE SCALE GENOMIC DNA]</scope>
    <source>
        <strain evidence="3 4">OMC1185</strain>
    </source>
</reference>
<dbReference type="AlphaFoldDB" id="A0A5C3N1N8"/>
<protein>
    <recommendedName>
        <fullName evidence="2">C2H2-type domain-containing protein</fullName>
    </recommendedName>
</protein>
<sequence length="274" mass="31038">MDKQHCSRKSKNKAGTYECRLPRCTARSHGSAYDLLRHLESNHIIRYPLPCPIRGCEETFARQNYIPMHFQINHSMLDGREVTLHSPILKPTSRPLWPRTSKTLQPISNIKIDIDRILAPAVASPSLKPNKPLSATAKPLSRTWNHLSVPNETSKERATDSDEEPDSMPFDNLSHPRIPAEDEDPDFELPEFIVRRKPPESSGPRTRLSELPPILNFGALEGTQRIALEEPPTSMGFGAFRDRYSELEKAGLISGTGVWPDYPSRHFKSKRTDT</sequence>
<feature type="compositionally biased region" description="Polar residues" evidence="1">
    <location>
        <begin position="142"/>
        <end position="152"/>
    </location>
</feature>
<evidence type="ECO:0000313" key="3">
    <source>
        <dbReference type="EMBL" id="TFK51659.1"/>
    </source>
</evidence>
<name>A0A5C3N1N8_9AGAM</name>
<dbReference type="Proteomes" id="UP000305948">
    <property type="component" value="Unassembled WGS sequence"/>
</dbReference>
<dbReference type="EMBL" id="ML213510">
    <property type="protein sequence ID" value="TFK51659.1"/>
    <property type="molecule type" value="Genomic_DNA"/>
</dbReference>
<proteinExistence type="predicted"/>
<dbReference type="STRING" id="5364.A0A5C3N1N8"/>
<keyword evidence="4" id="KW-1185">Reference proteome</keyword>
<feature type="domain" description="C2H2-type" evidence="2">
    <location>
        <begin position="51"/>
        <end position="74"/>
    </location>
</feature>
<dbReference type="OrthoDB" id="2576496at2759"/>
<feature type="region of interest" description="Disordered" evidence="1">
    <location>
        <begin position="125"/>
        <end position="184"/>
    </location>
</feature>
<evidence type="ECO:0000256" key="1">
    <source>
        <dbReference type="SAM" id="MobiDB-lite"/>
    </source>
</evidence>
<evidence type="ECO:0000313" key="4">
    <source>
        <dbReference type="Proteomes" id="UP000305948"/>
    </source>
</evidence>
<dbReference type="PROSITE" id="PS00028">
    <property type="entry name" value="ZINC_FINGER_C2H2_1"/>
    <property type="match status" value="1"/>
</dbReference>
<dbReference type="SMART" id="SM00355">
    <property type="entry name" value="ZnF_C2H2"/>
    <property type="match status" value="2"/>
</dbReference>
<gene>
    <name evidence="3" type="ORF">OE88DRAFT_1658210</name>
</gene>
<organism evidence="3 4">
    <name type="scientific">Heliocybe sulcata</name>
    <dbReference type="NCBI Taxonomy" id="5364"/>
    <lineage>
        <taxon>Eukaryota</taxon>
        <taxon>Fungi</taxon>
        <taxon>Dikarya</taxon>
        <taxon>Basidiomycota</taxon>
        <taxon>Agaricomycotina</taxon>
        <taxon>Agaricomycetes</taxon>
        <taxon>Gloeophyllales</taxon>
        <taxon>Gloeophyllaceae</taxon>
        <taxon>Heliocybe</taxon>
    </lineage>
</organism>
<accession>A0A5C3N1N8</accession>
<dbReference type="InterPro" id="IPR013087">
    <property type="entry name" value="Znf_C2H2_type"/>
</dbReference>
<evidence type="ECO:0000259" key="2">
    <source>
        <dbReference type="PROSITE" id="PS00028"/>
    </source>
</evidence>